<sequence length="446" mass="47062">MLTVAPSPTFDALSMDASTSAPNHHSLSSRSTGPKPLHLAANDTASSSGPASAPLLSSPANYGSLPSPISPARKTSRRQSSISYFPSNSNVTRDREPELSNLPATSGPAPALTRSQSVRVGSKGDRKSTGSLRAQVDRGPLTLVEKHSDLLHFIAQKESKCLDLRSQLAREEEELLELKRKWEKIVNRGLQRSSMPPTPSGNSGMVQGVGRILAAGLSDMGSSTPPPSAVPKSLRRVSGYGHVNNESTSSASTATTSTSNSTNRLSQSSASSFEDDQEDKAATLPHPSSKTLRRRSKDCPTPSPLTTSPPSSYSTPTANKRLSRPGALPPPSSPGLALLVGKWDQTLSKGSRRASALLSDVFAALGSPPAEAPSKESVFGELQRQSEACSLLDDEDDGRSLGGIMTPDSKPVPKPNQSIMTPKPASTPAKPATTTATNDEEEEWNW</sequence>
<protein>
    <submittedName>
        <fullName evidence="3">Uncharacterized protein</fullName>
    </submittedName>
</protein>
<dbReference type="AlphaFoldDB" id="A0A5C3MQP7"/>
<feature type="compositionally biased region" description="Polar residues" evidence="2">
    <location>
        <begin position="78"/>
        <end position="91"/>
    </location>
</feature>
<evidence type="ECO:0000256" key="2">
    <source>
        <dbReference type="SAM" id="MobiDB-lite"/>
    </source>
</evidence>
<feature type="coiled-coil region" evidence="1">
    <location>
        <begin position="154"/>
        <end position="188"/>
    </location>
</feature>
<dbReference type="STRING" id="5364.A0A5C3MQP7"/>
<keyword evidence="4" id="KW-1185">Reference proteome</keyword>
<evidence type="ECO:0000313" key="4">
    <source>
        <dbReference type="Proteomes" id="UP000305948"/>
    </source>
</evidence>
<dbReference type="EMBL" id="ML213523">
    <property type="protein sequence ID" value="TFK47594.1"/>
    <property type="molecule type" value="Genomic_DNA"/>
</dbReference>
<evidence type="ECO:0000256" key="1">
    <source>
        <dbReference type="SAM" id="Coils"/>
    </source>
</evidence>
<feature type="compositionally biased region" description="Low complexity" evidence="2">
    <location>
        <begin position="304"/>
        <end position="317"/>
    </location>
</feature>
<accession>A0A5C3MQP7</accession>
<evidence type="ECO:0000313" key="3">
    <source>
        <dbReference type="EMBL" id="TFK47594.1"/>
    </source>
</evidence>
<gene>
    <name evidence="3" type="ORF">OE88DRAFT_1647735</name>
</gene>
<feature type="compositionally biased region" description="Polar residues" evidence="2">
    <location>
        <begin position="16"/>
        <end position="32"/>
    </location>
</feature>
<proteinExistence type="predicted"/>
<feature type="compositionally biased region" description="Low complexity" evidence="2">
    <location>
        <begin position="421"/>
        <end position="437"/>
    </location>
</feature>
<feature type="region of interest" description="Disordered" evidence="2">
    <location>
        <begin position="189"/>
        <end position="336"/>
    </location>
</feature>
<dbReference type="OrthoDB" id="3204900at2759"/>
<feature type="compositionally biased region" description="Low complexity" evidence="2">
    <location>
        <begin position="244"/>
        <end position="272"/>
    </location>
</feature>
<dbReference type="Proteomes" id="UP000305948">
    <property type="component" value="Unassembled WGS sequence"/>
</dbReference>
<feature type="compositionally biased region" description="Low complexity" evidence="2">
    <location>
        <begin position="45"/>
        <end position="60"/>
    </location>
</feature>
<name>A0A5C3MQP7_9AGAM</name>
<reference evidence="3 4" key="1">
    <citation type="journal article" date="2019" name="Nat. Ecol. Evol.">
        <title>Megaphylogeny resolves global patterns of mushroom evolution.</title>
        <authorList>
            <person name="Varga T."/>
            <person name="Krizsan K."/>
            <person name="Foldi C."/>
            <person name="Dima B."/>
            <person name="Sanchez-Garcia M."/>
            <person name="Sanchez-Ramirez S."/>
            <person name="Szollosi G.J."/>
            <person name="Szarkandi J.G."/>
            <person name="Papp V."/>
            <person name="Albert L."/>
            <person name="Andreopoulos W."/>
            <person name="Angelini C."/>
            <person name="Antonin V."/>
            <person name="Barry K.W."/>
            <person name="Bougher N.L."/>
            <person name="Buchanan P."/>
            <person name="Buyck B."/>
            <person name="Bense V."/>
            <person name="Catcheside P."/>
            <person name="Chovatia M."/>
            <person name="Cooper J."/>
            <person name="Damon W."/>
            <person name="Desjardin D."/>
            <person name="Finy P."/>
            <person name="Geml J."/>
            <person name="Haridas S."/>
            <person name="Hughes K."/>
            <person name="Justo A."/>
            <person name="Karasinski D."/>
            <person name="Kautmanova I."/>
            <person name="Kiss B."/>
            <person name="Kocsube S."/>
            <person name="Kotiranta H."/>
            <person name="LaButti K.M."/>
            <person name="Lechner B.E."/>
            <person name="Liimatainen K."/>
            <person name="Lipzen A."/>
            <person name="Lukacs Z."/>
            <person name="Mihaltcheva S."/>
            <person name="Morgado L.N."/>
            <person name="Niskanen T."/>
            <person name="Noordeloos M.E."/>
            <person name="Ohm R.A."/>
            <person name="Ortiz-Santana B."/>
            <person name="Ovrebo C."/>
            <person name="Racz N."/>
            <person name="Riley R."/>
            <person name="Savchenko A."/>
            <person name="Shiryaev A."/>
            <person name="Soop K."/>
            <person name="Spirin V."/>
            <person name="Szebenyi C."/>
            <person name="Tomsovsky M."/>
            <person name="Tulloss R.E."/>
            <person name="Uehling J."/>
            <person name="Grigoriev I.V."/>
            <person name="Vagvolgyi C."/>
            <person name="Papp T."/>
            <person name="Martin F.M."/>
            <person name="Miettinen O."/>
            <person name="Hibbett D.S."/>
            <person name="Nagy L.G."/>
        </authorList>
    </citation>
    <scope>NUCLEOTIDE SEQUENCE [LARGE SCALE GENOMIC DNA]</scope>
    <source>
        <strain evidence="3 4">OMC1185</strain>
    </source>
</reference>
<organism evidence="3 4">
    <name type="scientific">Heliocybe sulcata</name>
    <dbReference type="NCBI Taxonomy" id="5364"/>
    <lineage>
        <taxon>Eukaryota</taxon>
        <taxon>Fungi</taxon>
        <taxon>Dikarya</taxon>
        <taxon>Basidiomycota</taxon>
        <taxon>Agaricomycotina</taxon>
        <taxon>Agaricomycetes</taxon>
        <taxon>Gloeophyllales</taxon>
        <taxon>Gloeophyllaceae</taxon>
        <taxon>Heliocybe</taxon>
    </lineage>
</organism>
<feature type="region of interest" description="Disordered" evidence="2">
    <location>
        <begin position="1"/>
        <end position="134"/>
    </location>
</feature>
<feature type="compositionally biased region" description="Polar residues" evidence="2">
    <location>
        <begin position="190"/>
        <end position="205"/>
    </location>
</feature>
<keyword evidence="1" id="KW-0175">Coiled coil</keyword>
<feature type="region of interest" description="Disordered" evidence="2">
    <location>
        <begin position="392"/>
        <end position="446"/>
    </location>
</feature>